<dbReference type="AlphaFoldDB" id="A0A061HEN6"/>
<sequence>MPGSSLRNAVQRRNHKERSQPVGRQKLGLLEKHKDYVLRAKDHNVKQQRLKRLREIAAMRNKDEFNFGMVRTKTVNGVHVQDRGNEALKNDVVALLKTQDAGYVRLHITKERRKIDKLKERIAIALPGMREEWLDEKEGRKQTLQRAGLLRSEKVKGKAKAKADEDDWELDLLDGIDDDMEGAAGAGSLVGGMGKKTVWLDDVDQARAYGTAPAATAPTRTAALRDDMDDLDDDDDDDDEGSIGDFGSSSEDDATAPSAASARRKGEKHLGYLVSELRSRQERLDSLREAAEKLGLVKALMTTKGQAARRQSSQKQSLTDAVAAGKMTANGLALPGNESDDDDDEKDGRGRKKPVKKMFKWSKERKR</sequence>
<dbReference type="Pfam" id="PF03998">
    <property type="entry name" value="Utp11"/>
    <property type="match status" value="1"/>
</dbReference>
<feature type="compositionally biased region" description="Low complexity" evidence="6">
    <location>
        <begin position="306"/>
        <end position="317"/>
    </location>
</feature>
<reference evidence="7 8" key="1">
    <citation type="journal article" date="2013" name="Plant Cell">
        <title>The transition from a phytopathogenic smut ancestor to an anamorphic biocontrol agent deciphered by comparative whole-genome analysis.</title>
        <authorList>
            <person name="Lefebvre F."/>
            <person name="Joly D.L."/>
            <person name="Labbe C."/>
            <person name="Teichmann B."/>
            <person name="Linning R."/>
            <person name="Belzile F."/>
            <person name="Bakkeren G."/>
            <person name="Belanger R.R."/>
        </authorList>
    </citation>
    <scope>NUCLEOTIDE SEQUENCE [LARGE SCALE GENOMIC DNA]</scope>
    <source>
        <strain evidence="7 8">PF-1</strain>
    </source>
</reference>
<gene>
    <name evidence="7" type="ORF">PFL1_03360</name>
</gene>
<comment type="function">
    <text evidence="1">Involved in nucleolar processing of pre-18S ribosomal RNA.</text>
</comment>
<evidence type="ECO:0000256" key="5">
    <source>
        <dbReference type="ARBA" id="ARBA00023242"/>
    </source>
</evidence>
<dbReference type="GO" id="GO:0032040">
    <property type="term" value="C:small-subunit processome"/>
    <property type="evidence" value="ECO:0007669"/>
    <property type="project" value="InterPro"/>
</dbReference>
<evidence type="ECO:0000256" key="2">
    <source>
        <dbReference type="ARBA" id="ARBA00004604"/>
    </source>
</evidence>
<dbReference type="eggNOG" id="KOG3237">
    <property type="taxonomic scope" value="Eukaryota"/>
</dbReference>
<keyword evidence="4" id="KW-0698">rRNA processing</keyword>
<dbReference type="OrthoDB" id="29058at2759"/>
<dbReference type="GeneID" id="19317470"/>
<dbReference type="EMBL" id="KE361632">
    <property type="protein sequence ID" value="EPQ29071.1"/>
    <property type="molecule type" value="Genomic_DNA"/>
</dbReference>
<dbReference type="RefSeq" id="XP_007879068.1">
    <property type="nucleotide sequence ID" value="XM_007880877.1"/>
</dbReference>
<dbReference type="InterPro" id="IPR007144">
    <property type="entry name" value="SSU_processome_Utp11"/>
</dbReference>
<evidence type="ECO:0000313" key="8">
    <source>
        <dbReference type="Proteomes" id="UP000053664"/>
    </source>
</evidence>
<dbReference type="PANTHER" id="PTHR12838">
    <property type="entry name" value="U3 SMALL NUCLEOLAR RNA-ASSOCIATED PROTEIN 11"/>
    <property type="match status" value="1"/>
</dbReference>
<protein>
    <recommendedName>
        <fullName evidence="9">U3 small nucleolar RNA-associated protein 11</fullName>
    </recommendedName>
</protein>
<feature type="compositionally biased region" description="Basic residues" evidence="6">
    <location>
        <begin position="349"/>
        <end position="367"/>
    </location>
</feature>
<accession>A0A061HEN6</accession>
<evidence type="ECO:0000256" key="4">
    <source>
        <dbReference type="ARBA" id="ARBA00022552"/>
    </source>
</evidence>
<feature type="compositionally biased region" description="Acidic residues" evidence="6">
    <location>
        <begin position="227"/>
        <end position="242"/>
    </location>
</feature>
<dbReference type="PANTHER" id="PTHR12838:SF0">
    <property type="entry name" value="U3 SMALL NUCLEOLAR RNA-ASSOCIATED PROTEIN 11-RELATED"/>
    <property type="match status" value="1"/>
</dbReference>
<comment type="subcellular location">
    <subcellularLocation>
        <location evidence="2">Nucleus</location>
        <location evidence="2">Nucleolus</location>
    </subcellularLocation>
</comment>
<feature type="region of interest" description="Disordered" evidence="6">
    <location>
        <begin position="1"/>
        <end position="24"/>
    </location>
</feature>
<evidence type="ECO:0000313" key="7">
    <source>
        <dbReference type="EMBL" id="EPQ29071.1"/>
    </source>
</evidence>
<keyword evidence="5" id="KW-0539">Nucleus</keyword>
<proteinExistence type="inferred from homology"/>
<evidence type="ECO:0000256" key="3">
    <source>
        <dbReference type="ARBA" id="ARBA00008105"/>
    </source>
</evidence>
<feature type="region of interest" description="Disordered" evidence="6">
    <location>
        <begin position="211"/>
        <end position="282"/>
    </location>
</feature>
<name>A0A061HEN6_9BASI</name>
<feature type="region of interest" description="Disordered" evidence="6">
    <location>
        <begin position="302"/>
        <end position="367"/>
    </location>
</feature>
<dbReference type="KEGG" id="pfp:PFL1_03360"/>
<dbReference type="Proteomes" id="UP000053664">
    <property type="component" value="Unassembled WGS sequence"/>
</dbReference>
<organism evidence="7 8">
    <name type="scientific">Pseudozyma flocculosa PF-1</name>
    <dbReference type="NCBI Taxonomy" id="1277687"/>
    <lineage>
        <taxon>Eukaryota</taxon>
        <taxon>Fungi</taxon>
        <taxon>Dikarya</taxon>
        <taxon>Basidiomycota</taxon>
        <taxon>Ustilaginomycotina</taxon>
        <taxon>Ustilaginomycetes</taxon>
        <taxon>Ustilaginales</taxon>
        <taxon>Ustilaginaceae</taxon>
        <taxon>Pseudozyma</taxon>
    </lineage>
</organism>
<evidence type="ECO:0008006" key="9">
    <source>
        <dbReference type="Google" id="ProtNLM"/>
    </source>
</evidence>
<evidence type="ECO:0000256" key="1">
    <source>
        <dbReference type="ARBA" id="ARBA00004099"/>
    </source>
</evidence>
<feature type="compositionally biased region" description="Low complexity" evidence="6">
    <location>
        <begin position="211"/>
        <end position="222"/>
    </location>
</feature>
<dbReference type="GO" id="GO:0006364">
    <property type="term" value="P:rRNA processing"/>
    <property type="evidence" value="ECO:0007669"/>
    <property type="project" value="UniProtKB-KW"/>
</dbReference>
<comment type="similarity">
    <text evidence="3">Belongs to the UTP11 family.</text>
</comment>
<evidence type="ECO:0000256" key="6">
    <source>
        <dbReference type="SAM" id="MobiDB-lite"/>
    </source>
</evidence>
<dbReference type="HOGENOM" id="CLU_061887_0_0_1"/>